<keyword evidence="2" id="KW-1185">Reference proteome</keyword>
<evidence type="ECO:0000313" key="2">
    <source>
        <dbReference type="Proteomes" id="UP001500034"/>
    </source>
</evidence>
<proteinExistence type="predicted"/>
<dbReference type="RefSeq" id="WP_345593329.1">
    <property type="nucleotide sequence ID" value="NZ_BAABCQ010000062.1"/>
</dbReference>
<dbReference type="Proteomes" id="UP001500034">
    <property type="component" value="Unassembled WGS sequence"/>
</dbReference>
<accession>A0ABP7QIP8</accession>
<evidence type="ECO:0000313" key="1">
    <source>
        <dbReference type="EMBL" id="GAA3983238.1"/>
    </source>
</evidence>
<name>A0ABP7QIP8_9ACTN</name>
<comment type="caution">
    <text evidence="1">The sequence shown here is derived from an EMBL/GenBank/DDBJ whole genome shotgun (WGS) entry which is preliminary data.</text>
</comment>
<dbReference type="EMBL" id="BAABCQ010000062">
    <property type="protein sequence ID" value="GAA3983238.1"/>
    <property type="molecule type" value="Genomic_DNA"/>
</dbReference>
<gene>
    <name evidence="1" type="ORF">GCM10022384_34980</name>
</gene>
<reference evidence="2" key="1">
    <citation type="journal article" date="2019" name="Int. J. Syst. Evol. Microbiol.">
        <title>The Global Catalogue of Microorganisms (GCM) 10K type strain sequencing project: providing services to taxonomists for standard genome sequencing and annotation.</title>
        <authorList>
            <consortium name="The Broad Institute Genomics Platform"/>
            <consortium name="The Broad Institute Genome Sequencing Center for Infectious Disease"/>
            <person name="Wu L."/>
            <person name="Ma J."/>
        </authorList>
    </citation>
    <scope>NUCLEOTIDE SEQUENCE [LARGE SCALE GENOMIC DNA]</scope>
    <source>
        <strain evidence="2">JCM 17027</strain>
    </source>
</reference>
<protein>
    <submittedName>
        <fullName evidence="1">Uncharacterized protein</fullName>
    </submittedName>
</protein>
<sequence>MTTLTTRAGFDAFRDRMCDHFGRLPNGLGSQHLHIEQAPLGPDEYFTHRLDNDGHHIVYDPRQTSGLMTRQFLGIYATFTEDSIREGVRDAYYKEDAAGVREIWEIVLSEIDRTQDSAGVMGWLRELLQQARTKTKPTAA</sequence>
<organism evidence="1 2">
    <name type="scientific">Streptomyces marokkonensis</name>
    <dbReference type="NCBI Taxonomy" id="324855"/>
    <lineage>
        <taxon>Bacteria</taxon>
        <taxon>Bacillati</taxon>
        <taxon>Actinomycetota</taxon>
        <taxon>Actinomycetes</taxon>
        <taxon>Kitasatosporales</taxon>
        <taxon>Streptomycetaceae</taxon>
        <taxon>Streptomyces</taxon>
    </lineage>
</organism>